<organism evidence="1 2">
    <name type="scientific">Scyliorhinus torazame</name>
    <name type="common">Cloudy catshark</name>
    <name type="synonym">Catulus torazame</name>
    <dbReference type="NCBI Taxonomy" id="75743"/>
    <lineage>
        <taxon>Eukaryota</taxon>
        <taxon>Metazoa</taxon>
        <taxon>Chordata</taxon>
        <taxon>Craniata</taxon>
        <taxon>Vertebrata</taxon>
        <taxon>Chondrichthyes</taxon>
        <taxon>Elasmobranchii</taxon>
        <taxon>Galeomorphii</taxon>
        <taxon>Galeoidea</taxon>
        <taxon>Carcharhiniformes</taxon>
        <taxon>Scyliorhinidae</taxon>
        <taxon>Scyliorhinus</taxon>
    </lineage>
</organism>
<comment type="caution">
    <text evidence="1">The sequence shown here is derived from an EMBL/GenBank/DDBJ whole genome shotgun (WGS) entry which is preliminary data.</text>
</comment>
<evidence type="ECO:0000313" key="1">
    <source>
        <dbReference type="EMBL" id="GCB78212.1"/>
    </source>
</evidence>
<sequence>CPEIPGELECLWDIRWMVKYAADSTRIHGRLNCELRWMNNMKE</sequence>
<reference evidence="1 2" key="1">
    <citation type="journal article" date="2018" name="Nat. Ecol. Evol.">
        <title>Shark genomes provide insights into elasmobranch evolution and the origin of vertebrates.</title>
        <authorList>
            <person name="Hara Y"/>
            <person name="Yamaguchi K"/>
            <person name="Onimaru K"/>
            <person name="Kadota M"/>
            <person name="Koyanagi M"/>
            <person name="Keeley SD"/>
            <person name="Tatsumi K"/>
            <person name="Tanaka K"/>
            <person name="Motone F"/>
            <person name="Kageyama Y"/>
            <person name="Nozu R"/>
            <person name="Adachi N"/>
            <person name="Nishimura O"/>
            <person name="Nakagawa R"/>
            <person name="Tanegashima C"/>
            <person name="Kiyatake I"/>
            <person name="Matsumoto R"/>
            <person name="Murakumo K"/>
            <person name="Nishida K"/>
            <person name="Terakita A"/>
            <person name="Kuratani S"/>
            <person name="Sato K"/>
            <person name="Hyodo S Kuraku.S."/>
        </authorList>
    </citation>
    <scope>NUCLEOTIDE SEQUENCE [LARGE SCALE GENOMIC DNA]</scope>
</reference>
<proteinExistence type="predicted"/>
<gene>
    <name evidence="1" type="ORF">scyTo_0018573</name>
</gene>
<evidence type="ECO:0000313" key="2">
    <source>
        <dbReference type="Proteomes" id="UP000288216"/>
    </source>
</evidence>
<feature type="non-terminal residue" evidence="1">
    <location>
        <position position="1"/>
    </location>
</feature>
<keyword evidence="2" id="KW-1185">Reference proteome</keyword>
<name>A0A401PYL3_SCYTO</name>
<accession>A0A401PYL3</accession>
<dbReference type="EMBL" id="BFAA01013066">
    <property type="protein sequence ID" value="GCB78212.1"/>
    <property type="molecule type" value="Genomic_DNA"/>
</dbReference>
<dbReference type="AlphaFoldDB" id="A0A401PYL3"/>
<dbReference type="Proteomes" id="UP000288216">
    <property type="component" value="Unassembled WGS sequence"/>
</dbReference>
<protein>
    <submittedName>
        <fullName evidence="1">Uncharacterized protein</fullName>
    </submittedName>
</protein>